<proteinExistence type="predicted"/>
<dbReference type="STRING" id="104259.A0A0F7TEP5"/>
<dbReference type="OrthoDB" id="5549573at2759"/>
<evidence type="ECO:0000313" key="2">
    <source>
        <dbReference type="EMBL" id="CEJ54940.1"/>
    </source>
</evidence>
<dbReference type="PANTHER" id="PTHR33481:SF1">
    <property type="entry name" value="ENDONUCLEASE_EXONUCLEASE_PHOSPHATASE DOMAIN-CONTAINING PROTEIN-RELATED"/>
    <property type="match status" value="1"/>
</dbReference>
<dbReference type="Pfam" id="PF00078">
    <property type="entry name" value="RVT_1"/>
    <property type="match status" value="1"/>
</dbReference>
<keyword evidence="3" id="KW-1185">Reference proteome</keyword>
<dbReference type="Proteomes" id="UP000042958">
    <property type="component" value="Unassembled WGS sequence"/>
</dbReference>
<name>A0A0F7TEP5_PENBI</name>
<dbReference type="PANTHER" id="PTHR33481">
    <property type="entry name" value="REVERSE TRANSCRIPTASE"/>
    <property type="match status" value="1"/>
</dbReference>
<accession>A0A0F7TEP5</accession>
<sequence>MSPSLFDRLIACRTIHDLDHQSNHFPVKTTVDIETPQPAPPERRNWQATDDKILLNHVTTHLPPPTAINSEIAIEIATQTLLRVVNQAVDLSTPWAKPSTFSNPLFDQECKDAVKRCRKLRRLFNRSQDPLHWQLYTLERNQKARIVKKKLSTGHRQIVQQSIEEGPRGMWQLANWARNRQGSYERGITPSLVTAEGGLAETVDEKAQAFRRAFFPIPPPADLSDITNDDDYLPNQIHMHPLALHEVEDAVLSAGASKAPGEDTLPNSLWRKLIKLPVVLQTLTAIFDACDRDYQVAKSYRPVALINILAKFPEAVVARRISYAVETEGLLPARHLGGRKGISTNHAIQILLDRIKTAWGNGQPVVSLLLLDVSGAYDNVSHDRLLHDLKKRRFGQLVPWGSPISPILYLLYNADLIEGCTSLAGDLTGVLVGDPTGDLPGGRPEVFANGWMDDAAIMATGHSEQANIHQLEMVCQKADRCAETRASVFDKKKYSLVHFINPRAILTNQSINQHSINLLQPN</sequence>
<feature type="domain" description="Reverse transcriptase" evidence="1">
    <location>
        <begin position="297"/>
        <end position="497"/>
    </location>
</feature>
<dbReference type="EMBL" id="CDHK01000001">
    <property type="protein sequence ID" value="CEJ54940.1"/>
    <property type="molecule type" value="Genomic_DNA"/>
</dbReference>
<protein>
    <recommendedName>
        <fullName evidence="1">Reverse transcriptase domain-containing protein</fullName>
    </recommendedName>
</protein>
<evidence type="ECO:0000259" key="1">
    <source>
        <dbReference type="Pfam" id="PF00078"/>
    </source>
</evidence>
<evidence type="ECO:0000313" key="3">
    <source>
        <dbReference type="Proteomes" id="UP000042958"/>
    </source>
</evidence>
<organism evidence="2 3">
    <name type="scientific">Penicillium brasilianum</name>
    <dbReference type="NCBI Taxonomy" id="104259"/>
    <lineage>
        <taxon>Eukaryota</taxon>
        <taxon>Fungi</taxon>
        <taxon>Dikarya</taxon>
        <taxon>Ascomycota</taxon>
        <taxon>Pezizomycotina</taxon>
        <taxon>Eurotiomycetes</taxon>
        <taxon>Eurotiomycetidae</taxon>
        <taxon>Eurotiales</taxon>
        <taxon>Aspergillaceae</taxon>
        <taxon>Penicillium</taxon>
    </lineage>
</organism>
<dbReference type="CDD" id="cd01650">
    <property type="entry name" value="RT_nLTR_like"/>
    <property type="match status" value="1"/>
</dbReference>
<reference evidence="3" key="1">
    <citation type="journal article" date="2015" name="Genome Announc.">
        <title>Draft genome sequence of the fungus Penicillium brasilianum MG11.</title>
        <authorList>
            <person name="Horn F."/>
            <person name="Linde J."/>
            <person name="Mattern D.J."/>
            <person name="Walther G."/>
            <person name="Guthke R."/>
            <person name="Brakhage A.A."/>
            <person name="Valiante V."/>
        </authorList>
    </citation>
    <scope>NUCLEOTIDE SEQUENCE [LARGE SCALE GENOMIC DNA]</scope>
    <source>
        <strain evidence="3">MG11</strain>
    </source>
</reference>
<dbReference type="SUPFAM" id="SSF56672">
    <property type="entry name" value="DNA/RNA polymerases"/>
    <property type="match status" value="1"/>
</dbReference>
<dbReference type="InterPro" id="IPR000477">
    <property type="entry name" value="RT_dom"/>
</dbReference>
<dbReference type="InterPro" id="IPR043502">
    <property type="entry name" value="DNA/RNA_pol_sf"/>
</dbReference>
<dbReference type="AlphaFoldDB" id="A0A0F7TEP5"/>
<gene>
    <name evidence="2" type="ORF">PMG11_01226</name>
</gene>